<feature type="transmembrane region" description="Helical" evidence="6">
    <location>
        <begin position="101"/>
        <end position="121"/>
    </location>
</feature>
<accession>A0A7Y9LT36</accession>
<dbReference type="GO" id="GO:0005886">
    <property type="term" value="C:plasma membrane"/>
    <property type="evidence" value="ECO:0007669"/>
    <property type="project" value="UniProtKB-SubCell"/>
</dbReference>
<sequence>MTQHPDRRFPQRLYRTGKEPDPRFSLANERTFLAWIRTSLALIAAGVAIEVFASSLHSGLRLTASILLIAAGIGAPIQAWFGWLRAERAMRESTPLPSPRLSGPIALIVVIAGLLILWAFFL</sequence>
<keyword evidence="4 6" id="KW-1133">Transmembrane helix</keyword>
<evidence type="ECO:0000256" key="4">
    <source>
        <dbReference type="ARBA" id="ARBA00022989"/>
    </source>
</evidence>
<dbReference type="RefSeq" id="WP_179388803.1">
    <property type="nucleotide sequence ID" value="NZ_JACBYQ010000001.1"/>
</dbReference>
<keyword evidence="3 6" id="KW-0812">Transmembrane</keyword>
<comment type="caution">
    <text evidence="8">The sequence shown here is derived from an EMBL/GenBank/DDBJ whole genome shotgun (WGS) entry which is preliminary data.</text>
</comment>
<dbReference type="Pfam" id="PF02656">
    <property type="entry name" value="DUF202"/>
    <property type="match status" value="1"/>
</dbReference>
<evidence type="ECO:0000256" key="5">
    <source>
        <dbReference type="ARBA" id="ARBA00023136"/>
    </source>
</evidence>
<keyword evidence="5 6" id="KW-0472">Membrane</keyword>
<dbReference type="EMBL" id="JACBYQ010000001">
    <property type="protein sequence ID" value="NYE95124.1"/>
    <property type="molecule type" value="Genomic_DNA"/>
</dbReference>
<evidence type="ECO:0000313" key="8">
    <source>
        <dbReference type="EMBL" id="NYE95124.1"/>
    </source>
</evidence>
<evidence type="ECO:0000256" key="3">
    <source>
        <dbReference type="ARBA" id="ARBA00022692"/>
    </source>
</evidence>
<gene>
    <name evidence="8" type="ORF">FHU41_001345</name>
</gene>
<proteinExistence type="predicted"/>
<dbReference type="Proteomes" id="UP000521748">
    <property type="component" value="Unassembled WGS sequence"/>
</dbReference>
<keyword evidence="2" id="KW-1003">Cell membrane</keyword>
<dbReference type="PANTHER" id="PTHR34187">
    <property type="entry name" value="FGR18P"/>
    <property type="match status" value="1"/>
</dbReference>
<keyword evidence="9" id="KW-1185">Reference proteome</keyword>
<evidence type="ECO:0000313" key="9">
    <source>
        <dbReference type="Proteomes" id="UP000521748"/>
    </source>
</evidence>
<evidence type="ECO:0000259" key="7">
    <source>
        <dbReference type="Pfam" id="PF02656"/>
    </source>
</evidence>
<evidence type="ECO:0000256" key="6">
    <source>
        <dbReference type="SAM" id="Phobius"/>
    </source>
</evidence>
<feature type="transmembrane region" description="Helical" evidence="6">
    <location>
        <begin position="60"/>
        <end position="81"/>
    </location>
</feature>
<name>A0A7Y9LT36_9MICC</name>
<feature type="domain" description="DUF202" evidence="7">
    <location>
        <begin position="23"/>
        <end position="89"/>
    </location>
</feature>
<dbReference type="InterPro" id="IPR003807">
    <property type="entry name" value="DUF202"/>
</dbReference>
<dbReference type="PANTHER" id="PTHR34187:SF2">
    <property type="entry name" value="DUF202 DOMAIN-CONTAINING PROTEIN"/>
    <property type="match status" value="1"/>
</dbReference>
<dbReference type="AlphaFoldDB" id="A0A7Y9LT36"/>
<organism evidence="8 9">
    <name type="scientific">Psychromicrobium silvestre</name>
    <dbReference type="NCBI Taxonomy" id="1645614"/>
    <lineage>
        <taxon>Bacteria</taxon>
        <taxon>Bacillati</taxon>
        <taxon>Actinomycetota</taxon>
        <taxon>Actinomycetes</taxon>
        <taxon>Micrococcales</taxon>
        <taxon>Micrococcaceae</taxon>
        <taxon>Psychromicrobium</taxon>
    </lineage>
</organism>
<evidence type="ECO:0000256" key="2">
    <source>
        <dbReference type="ARBA" id="ARBA00022475"/>
    </source>
</evidence>
<protein>
    <submittedName>
        <fullName evidence="8">Putative membrane protein</fullName>
    </submittedName>
</protein>
<dbReference type="InterPro" id="IPR052053">
    <property type="entry name" value="IM_YidH-like"/>
</dbReference>
<comment type="subcellular location">
    <subcellularLocation>
        <location evidence="1">Cell membrane</location>
        <topology evidence="1">Multi-pass membrane protein</topology>
    </subcellularLocation>
</comment>
<evidence type="ECO:0000256" key="1">
    <source>
        <dbReference type="ARBA" id="ARBA00004651"/>
    </source>
</evidence>
<reference evidence="8 9" key="1">
    <citation type="submission" date="2020-07" db="EMBL/GenBank/DDBJ databases">
        <title>Sequencing the genomes of 1000 actinobacteria strains.</title>
        <authorList>
            <person name="Klenk H.-P."/>
        </authorList>
    </citation>
    <scope>NUCLEOTIDE SEQUENCE [LARGE SCALE GENOMIC DNA]</scope>
    <source>
        <strain evidence="8 9">DSM 102047</strain>
    </source>
</reference>
<feature type="transmembrane region" description="Helical" evidence="6">
    <location>
        <begin position="32"/>
        <end position="53"/>
    </location>
</feature>